<evidence type="ECO:0000256" key="5">
    <source>
        <dbReference type="ARBA" id="ARBA00023154"/>
    </source>
</evidence>
<dbReference type="SUPFAM" id="SSF54506">
    <property type="entry name" value="Diaminopimelate epimerase-like"/>
    <property type="match status" value="2"/>
</dbReference>
<feature type="binding site" evidence="8">
    <location>
        <begin position="208"/>
        <end position="209"/>
    </location>
    <ligand>
        <name>substrate</name>
    </ligand>
</feature>
<comment type="caution">
    <text evidence="10">The sequence shown here is derived from an EMBL/GenBank/DDBJ whole genome shotgun (WGS) entry which is preliminary data.</text>
</comment>
<dbReference type="Gene3D" id="3.10.310.10">
    <property type="entry name" value="Diaminopimelate Epimerase, Chain A, domain 1"/>
    <property type="match status" value="2"/>
</dbReference>
<keyword evidence="6 8" id="KW-0413">Isomerase</keyword>
<evidence type="ECO:0000256" key="1">
    <source>
        <dbReference type="ARBA" id="ARBA00005196"/>
    </source>
</evidence>
<evidence type="ECO:0000256" key="9">
    <source>
        <dbReference type="PROSITE-ProRule" id="PRU10125"/>
    </source>
</evidence>
<dbReference type="GO" id="GO:0008837">
    <property type="term" value="F:diaminopimelate epimerase activity"/>
    <property type="evidence" value="ECO:0007669"/>
    <property type="project" value="UniProtKB-EC"/>
</dbReference>
<dbReference type="PROSITE" id="PS01326">
    <property type="entry name" value="DAP_EPIMERASE"/>
    <property type="match status" value="1"/>
</dbReference>
<dbReference type="EC" id="5.1.1.7" evidence="3 8"/>
<dbReference type="InterPro" id="IPR018510">
    <property type="entry name" value="DAP_epimerase_AS"/>
</dbReference>
<protein>
    <recommendedName>
        <fullName evidence="3 8">Diaminopimelate epimerase</fullName>
        <shortName evidence="8">DAP epimerase</shortName>
        <ecNumber evidence="3 8">5.1.1.7</ecNumber>
    </recommendedName>
    <alternativeName>
        <fullName evidence="8">PLP-independent amino acid racemase</fullName>
    </alternativeName>
</protein>
<reference evidence="10 11" key="1">
    <citation type="submission" date="2024-03" db="EMBL/GenBank/DDBJ databases">
        <title>Human intestinal bacterial collection.</title>
        <authorList>
            <person name="Pauvert C."/>
            <person name="Hitch T.C.A."/>
            <person name="Clavel T."/>
        </authorList>
    </citation>
    <scope>NUCLEOTIDE SEQUENCE [LARGE SCALE GENOMIC DNA]</scope>
    <source>
        <strain evidence="10 11">CLA-JM-H11</strain>
    </source>
</reference>
<feature type="site" description="Could be important to modulate the pK values of the two catalytic cysteine residues" evidence="8">
    <location>
        <position position="159"/>
    </location>
</feature>
<gene>
    <name evidence="8 10" type="primary">dapF</name>
    <name evidence="10" type="ORF">WMO24_06810</name>
</gene>
<dbReference type="InterPro" id="IPR001653">
    <property type="entry name" value="DAP_epimerase_DapF"/>
</dbReference>
<dbReference type="PANTHER" id="PTHR31689:SF0">
    <property type="entry name" value="DIAMINOPIMELATE EPIMERASE"/>
    <property type="match status" value="1"/>
</dbReference>
<keyword evidence="11" id="KW-1185">Reference proteome</keyword>
<comment type="similarity">
    <text evidence="2 8">Belongs to the diaminopimelate epimerase family.</text>
</comment>
<evidence type="ECO:0000313" key="11">
    <source>
        <dbReference type="Proteomes" id="UP001477672"/>
    </source>
</evidence>
<dbReference type="Pfam" id="PF01678">
    <property type="entry name" value="DAP_epimerase"/>
    <property type="match status" value="2"/>
</dbReference>
<dbReference type="PANTHER" id="PTHR31689">
    <property type="entry name" value="DIAMINOPIMELATE EPIMERASE, CHLOROPLASTIC"/>
    <property type="match status" value="1"/>
</dbReference>
<evidence type="ECO:0000256" key="3">
    <source>
        <dbReference type="ARBA" id="ARBA00013080"/>
    </source>
</evidence>
<dbReference type="NCBIfam" id="TIGR00652">
    <property type="entry name" value="DapF"/>
    <property type="match status" value="1"/>
</dbReference>
<keyword evidence="8" id="KW-0963">Cytoplasm</keyword>
<evidence type="ECO:0000256" key="7">
    <source>
        <dbReference type="ARBA" id="ARBA00051712"/>
    </source>
</evidence>
<comment type="function">
    <text evidence="8">Catalyzes the stereoinversion of LL-2,6-diaminopimelate (L,L-DAP) to meso-diaminopimelate (meso-DAP), a precursor of L-lysine and an essential component of the bacterial peptidoglycan.</text>
</comment>
<organism evidence="10 11">
    <name type="scientific">Ruthenibacterium intestinale</name>
    <dbReference type="NCBI Taxonomy" id="3133163"/>
    <lineage>
        <taxon>Bacteria</taxon>
        <taxon>Bacillati</taxon>
        <taxon>Bacillota</taxon>
        <taxon>Clostridia</taxon>
        <taxon>Eubacteriales</taxon>
        <taxon>Oscillospiraceae</taxon>
        <taxon>Ruthenibacterium</taxon>
    </lineage>
</organism>
<feature type="binding site" evidence="8">
    <location>
        <position position="190"/>
    </location>
    <ligand>
        <name>substrate</name>
    </ligand>
</feature>
<comment type="caution">
    <text evidence="8">Lacks conserved residue(s) required for the propagation of feature annotation.</text>
</comment>
<evidence type="ECO:0000256" key="6">
    <source>
        <dbReference type="ARBA" id="ARBA00023235"/>
    </source>
</evidence>
<keyword evidence="4 8" id="KW-0028">Amino-acid biosynthesis</keyword>
<evidence type="ECO:0000256" key="4">
    <source>
        <dbReference type="ARBA" id="ARBA00022605"/>
    </source>
</evidence>
<dbReference type="Proteomes" id="UP001477672">
    <property type="component" value="Unassembled WGS sequence"/>
</dbReference>
<accession>A0ABV1GF52</accession>
<comment type="subcellular location">
    <subcellularLocation>
        <location evidence="8">Cytoplasm</location>
    </subcellularLocation>
</comment>
<evidence type="ECO:0000256" key="8">
    <source>
        <dbReference type="HAMAP-Rule" id="MF_00197"/>
    </source>
</evidence>
<evidence type="ECO:0000256" key="2">
    <source>
        <dbReference type="ARBA" id="ARBA00010219"/>
    </source>
</evidence>
<dbReference type="EMBL" id="JBBMFA010000082">
    <property type="protein sequence ID" value="MEQ2520138.1"/>
    <property type="molecule type" value="Genomic_DNA"/>
</dbReference>
<feature type="active site" evidence="9">
    <location>
        <position position="72"/>
    </location>
</feature>
<feature type="site" description="Could be important to modulate the pK values of the two catalytic cysteine residues" evidence="8">
    <location>
        <position position="208"/>
    </location>
</feature>
<feature type="binding site" evidence="8">
    <location>
        <begin position="73"/>
        <end position="74"/>
    </location>
    <ligand>
        <name>substrate</name>
    </ligand>
</feature>
<proteinExistence type="inferred from homology"/>
<feature type="active site" description="Proton donor" evidence="8">
    <location>
        <position position="72"/>
    </location>
</feature>
<feature type="binding site" evidence="8">
    <location>
        <position position="63"/>
    </location>
    <ligand>
        <name>substrate</name>
    </ligand>
</feature>
<comment type="subunit">
    <text evidence="8">Homodimer.</text>
</comment>
<name>A0ABV1GF52_9FIRM</name>
<feature type="binding site" evidence="8">
    <location>
        <position position="13"/>
    </location>
    <ligand>
        <name>substrate</name>
    </ligand>
</feature>
<evidence type="ECO:0000313" key="10">
    <source>
        <dbReference type="EMBL" id="MEQ2520138.1"/>
    </source>
</evidence>
<keyword evidence="5 8" id="KW-0457">Lysine biosynthesis</keyword>
<comment type="catalytic activity">
    <reaction evidence="7 8">
        <text>(2S,6S)-2,6-diaminopimelate = meso-2,6-diaminopimelate</text>
        <dbReference type="Rhea" id="RHEA:15393"/>
        <dbReference type="ChEBI" id="CHEBI:57609"/>
        <dbReference type="ChEBI" id="CHEBI:57791"/>
        <dbReference type="EC" id="5.1.1.7"/>
    </reaction>
</comment>
<dbReference type="RefSeq" id="WP_349215579.1">
    <property type="nucleotide sequence ID" value="NZ_JBBMFA010000082.1"/>
</dbReference>
<feature type="binding site" evidence="8">
    <location>
        <position position="157"/>
    </location>
    <ligand>
        <name>substrate</name>
    </ligand>
</feature>
<dbReference type="HAMAP" id="MF_00197">
    <property type="entry name" value="DAP_epimerase"/>
    <property type="match status" value="1"/>
</dbReference>
<sequence length="274" mass="29234">MKLKFTKMQGCKNDYLYVRPSAPLPNPELAAVRLSDRHTGVGADGLILLEDSGKADVKMRIFNADGSEGRMCGNGVRCAAEYLFLNGLVEGNIARVETLAGVRTVERLAPGLLRVEMGQPDFSPAAVFLRGRTRPVVEELIEVNGGAVRATCLSMGNPHCVVFVPDVFRAELDRMGPGFARCGLFGQGVNAEFVQQTGPLSLRMRVWERGSGETMACGSGACAAVAAAVRTGRVPMGQEVRVELPGGALSVCWTQEGMTLTGDAARVFTGEIEL</sequence>
<feature type="binding site" evidence="8">
    <location>
        <begin position="218"/>
        <end position="219"/>
    </location>
    <ligand>
        <name>substrate</name>
    </ligand>
</feature>
<comment type="pathway">
    <text evidence="1 8">Amino-acid biosynthesis; L-lysine biosynthesis via DAP pathway; DL-2,6-diaminopimelate from LL-2,6-diaminopimelate: step 1/1.</text>
</comment>
<feature type="active site" description="Proton acceptor" evidence="8">
    <location>
        <position position="217"/>
    </location>
</feature>